<gene>
    <name evidence="1" type="ORF">Back11_63370</name>
</gene>
<dbReference type="Proteomes" id="UP000275368">
    <property type="component" value="Chromosome"/>
</dbReference>
<sequence>MMGWILAGVIIGGALLYLLRSRSRILQIIIDGLAVLAYLGFFMETASSVLRTLMDGTVFMTQVHEVLLNSIFLISGGYLGPYGLCFLLGLVRKS</sequence>
<keyword evidence="2" id="KW-1185">Reference proteome</keyword>
<organism evidence="1 2">
    <name type="scientific">Paenibacillus baekrokdamisoli</name>
    <dbReference type="NCBI Taxonomy" id="1712516"/>
    <lineage>
        <taxon>Bacteria</taxon>
        <taxon>Bacillati</taxon>
        <taxon>Bacillota</taxon>
        <taxon>Bacilli</taxon>
        <taxon>Bacillales</taxon>
        <taxon>Paenibacillaceae</taxon>
        <taxon>Paenibacillus</taxon>
    </lineage>
</organism>
<dbReference type="AlphaFoldDB" id="A0A3G9J344"/>
<protein>
    <submittedName>
        <fullName evidence="1">Uncharacterized protein</fullName>
    </submittedName>
</protein>
<name>A0A3G9J344_9BACL</name>
<evidence type="ECO:0000313" key="2">
    <source>
        <dbReference type="Proteomes" id="UP000275368"/>
    </source>
</evidence>
<evidence type="ECO:0000313" key="1">
    <source>
        <dbReference type="EMBL" id="BBH24992.1"/>
    </source>
</evidence>
<dbReference type="KEGG" id="pbk:Back11_63370"/>
<proteinExistence type="predicted"/>
<reference evidence="1 2" key="1">
    <citation type="submission" date="2018-11" db="EMBL/GenBank/DDBJ databases">
        <title>Complete genome sequence of Paenibacillus baekrokdamisoli strain KCTC 33723.</title>
        <authorList>
            <person name="Kang S.W."/>
            <person name="Lee K.C."/>
            <person name="Kim K.K."/>
            <person name="Kim J.S."/>
            <person name="Kim D.S."/>
            <person name="Ko S.H."/>
            <person name="Yang S.H."/>
            <person name="Lee J.S."/>
        </authorList>
    </citation>
    <scope>NUCLEOTIDE SEQUENCE [LARGE SCALE GENOMIC DNA]</scope>
    <source>
        <strain evidence="1 2">KCTC 33723</strain>
    </source>
</reference>
<dbReference type="OrthoDB" id="2382012at2"/>
<dbReference type="EMBL" id="AP019308">
    <property type="protein sequence ID" value="BBH24992.1"/>
    <property type="molecule type" value="Genomic_DNA"/>
</dbReference>
<accession>A0A3G9J344</accession>